<sequence>MQFLNSTSSYSLRVIFVMAIFTLSTSAAALSHTVNYPVSGGKPVSLADEMPHTELQ</sequence>
<dbReference type="OrthoDB" id="3527544at2759"/>
<reference evidence="2" key="1">
    <citation type="journal article" date="2017" name="Genome Biol. Evol.">
        <title>The complete genome sequence of the phytopathogenic fungus Sclerotinia sclerotiorum reveals insights into the genome architecture of broad host range pathogens.</title>
        <authorList>
            <person name="Derbyshire M."/>
            <person name="Denton-Giles M."/>
            <person name="Hegedus D."/>
            <person name="Seifbarghy S."/>
            <person name="Rollins J."/>
            <person name="van Kan J."/>
            <person name="Seidl M.F."/>
            <person name="Faino L."/>
            <person name="Mbengue M."/>
            <person name="Navaud O."/>
            <person name="Raffaele S."/>
            <person name="Hammond-Kosack K."/>
            <person name="Heard S."/>
            <person name="Oliver R."/>
        </authorList>
    </citation>
    <scope>NUCLEOTIDE SEQUENCE [LARGE SCALE GENOMIC DNA]</scope>
    <source>
        <strain evidence="2">ATCC 18683 / 1980 / Ss-1</strain>
    </source>
</reference>
<evidence type="ECO:0000313" key="2">
    <source>
        <dbReference type="Proteomes" id="UP000177798"/>
    </source>
</evidence>
<organism evidence="1 2">
    <name type="scientific">Sclerotinia sclerotiorum (strain ATCC 18683 / 1980 / Ss-1)</name>
    <name type="common">White mold</name>
    <name type="synonym">Whetzelinia sclerotiorum</name>
    <dbReference type="NCBI Taxonomy" id="665079"/>
    <lineage>
        <taxon>Eukaryota</taxon>
        <taxon>Fungi</taxon>
        <taxon>Dikarya</taxon>
        <taxon>Ascomycota</taxon>
        <taxon>Pezizomycotina</taxon>
        <taxon>Leotiomycetes</taxon>
        <taxon>Helotiales</taxon>
        <taxon>Sclerotiniaceae</taxon>
        <taxon>Sclerotinia</taxon>
    </lineage>
</organism>
<dbReference type="AlphaFoldDB" id="A0A1D9PSZ0"/>
<dbReference type="OMA" id="DEMPHTE"/>
<dbReference type="KEGG" id="ssl:SS1G_02046"/>
<evidence type="ECO:0000313" key="1">
    <source>
        <dbReference type="EMBL" id="APA05632.1"/>
    </source>
</evidence>
<dbReference type="EMBL" id="CP017814">
    <property type="protein sequence ID" value="APA05632.1"/>
    <property type="molecule type" value="Genomic_DNA"/>
</dbReference>
<gene>
    <name evidence="1" type="ORF">sscle_01g004020</name>
</gene>
<dbReference type="Proteomes" id="UP000177798">
    <property type="component" value="Chromosome 1"/>
</dbReference>
<protein>
    <submittedName>
        <fullName evidence="1">Uncharacterized protein</fullName>
    </submittedName>
</protein>
<proteinExistence type="predicted"/>
<dbReference type="RefSeq" id="XP_001597850.1">
    <property type="nucleotide sequence ID" value="XM_001597800.1"/>
</dbReference>
<name>A0A1D9PSZ0_SCLS1</name>
<accession>A0A1D9PSZ0</accession>
<dbReference type="VEuPathDB" id="FungiDB:sscle_01g004020"/>